<dbReference type="InterPro" id="IPR052709">
    <property type="entry name" value="Transposase-MT_Hybrid"/>
</dbReference>
<evidence type="ECO:0000313" key="2">
    <source>
        <dbReference type="EMBL" id="CAD7225259.1"/>
    </source>
</evidence>
<accession>A0A7R8W5G1</accession>
<dbReference type="GO" id="GO:0003676">
    <property type="term" value="F:nucleic acid binding"/>
    <property type="evidence" value="ECO:0007669"/>
    <property type="project" value="InterPro"/>
</dbReference>
<proteinExistence type="predicted"/>
<organism evidence="2">
    <name type="scientific">Cyprideis torosa</name>
    <dbReference type="NCBI Taxonomy" id="163714"/>
    <lineage>
        <taxon>Eukaryota</taxon>
        <taxon>Metazoa</taxon>
        <taxon>Ecdysozoa</taxon>
        <taxon>Arthropoda</taxon>
        <taxon>Crustacea</taxon>
        <taxon>Oligostraca</taxon>
        <taxon>Ostracoda</taxon>
        <taxon>Podocopa</taxon>
        <taxon>Podocopida</taxon>
        <taxon>Cytherocopina</taxon>
        <taxon>Cytheroidea</taxon>
        <taxon>Cytherideidae</taxon>
        <taxon>Cyprideis</taxon>
    </lineage>
</organism>
<dbReference type="EMBL" id="OB660538">
    <property type="protein sequence ID" value="CAD7225259.1"/>
    <property type="molecule type" value="Genomic_DNA"/>
</dbReference>
<reference evidence="2" key="1">
    <citation type="submission" date="2020-11" db="EMBL/GenBank/DDBJ databases">
        <authorList>
            <person name="Tran Van P."/>
        </authorList>
    </citation>
    <scope>NUCLEOTIDE SEQUENCE</scope>
</reference>
<dbReference type="Gene3D" id="3.30.420.10">
    <property type="entry name" value="Ribonuclease H-like superfamily/Ribonuclease H"/>
    <property type="match status" value="1"/>
</dbReference>
<dbReference type="InterPro" id="IPR036397">
    <property type="entry name" value="RNaseH_sf"/>
</dbReference>
<name>A0A7R8W5G1_9CRUS</name>
<protein>
    <submittedName>
        <fullName evidence="2">Uncharacterized protein</fullName>
    </submittedName>
</protein>
<evidence type="ECO:0000256" key="1">
    <source>
        <dbReference type="SAM" id="MobiDB-lite"/>
    </source>
</evidence>
<gene>
    <name evidence="2" type="ORF">CTOB1V02_LOCUS3204</name>
</gene>
<dbReference type="PANTHER" id="PTHR46060:SF1">
    <property type="entry name" value="MARINER MOS1 TRANSPOSASE-LIKE PROTEIN"/>
    <property type="match status" value="1"/>
</dbReference>
<dbReference type="AlphaFoldDB" id="A0A7R8W5G1"/>
<feature type="region of interest" description="Disordered" evidence="1">
    <location>
        <begin position="31"/>
        <end position="51"/>
    </location>
</feature>
<dbReference type="OrthoDB" id="6118231at2759"/>
<dbReference type="PANTHER" id="PTHR46060">
    <property type="entry name" value="MARINER MOS1 TRANSPOSASE-LIKE PROTEIN"/>
    <property type="match status" value="1"/>
</dbReference>
<sequence>MLNCAEKLRILAGGPSCRTIARWAESLKAGKTSVENDPGSGRPSSARTEANIQGVRKSAAEKGVLRWALLTDEGKKTRVRCAQDMLNAFGPNGTKRLSDVVSGDEKWFYYFQVPYKRQNMVWLGEDEARFARAKAGFRSRNQMFCVFICSSGPVAVVMVPDGQNIEEICKIVEERKACEKIVQFRNGTYCEKAIAKEIYKESDACKEERLPHPVNQEAPATD</sequence>
<feature type="compositionally biased region" description="Polar residues" evidence="1">
    <location>
        <begin position="42"/>
        <end position="51"/>
    </location>
</feature>